<sequence length="142" mass="15964">MKHQALLFLAIIPICLFLVTIATPAYAAESANEILTKVNQYRASYGLAAVRTDPLTCNFAATRAKEISDEFTHNGFYDRAKSKSMPYPHYKLVTENLARTPNHNAVEMWIKSPKHAANMRKDTPLVCVESYGDYYAYEGLAI</sequence>
<feature type="signal peptide" evidence="1">
    <location>
        <begin position="1"/>
        <end position="27"/>
    </location>
</feature>
<evidence type="ECO:0000259" key="2">
    <source>
        <dbReference type="Pfam" id="PF00188"/>
    </source>
</evidence>
<dbReference type="Pfam" id="PF00188">
    <property type="entry name" value="CAP"/>
    <property type="match status" value="1"/>
</dbReference>
<protein>
    <recommendedName>
        <fullName evidence="2">SCP domain-containing protein</fullName>
    </recommendedName>
</protein>
<name>A0A0G1BBX8_9BACT</name>
<dbReference type="AlphaFoldDB" id="A0A0G1BBX8"/>
<feature type="chain" id="PRO_5002536083" description="SCP domain-containing protein" evidence="1">
    <location>
        <begin position="28"/>
        <end position="142"/>
    </location>
</feature>
<comment type="caution">
    <text evidence="3">The sequence shown here is derived from an EMBL/GenBank/DDBJ whole genome shotgun (WGS) entry which is preliminary data.</text>
</comment>
<accession>A0A0G1BBX8</accession>
<proteinExistence type="predicted"/>
<feature type="domain" description="SCP" evidence="2">
    <location>
        <begin position="36"/>
        <end position="119"/>
    </location>
</feature>
<dbReference type="InterPro" id="IPR014044">
    <property type="entry name" value="CAP_dom"/>
</dbReference>
<dbReference type="EMBL" id="LCEJ01000013">
    <property type="protein sequence ID" value="KKS70782.1"/>
    <property type="molecule type" value="Genomic_DNA"/>
</dbReference>
<dbReference type="InterPro" id="IPR035940">
    <property type="entry name" value="CAP_sf"/>
</dbReference>
<dbReference type="SUPFAM" id="SSF55797">
    <property type="entry name" value="PR-1-like"/>
    <property type="match status" value="1"/>
</dbReference>
<evidence type="ECO:0000313" key="3">
    <source>
        <dbReference type="EMBL" id="KKS70782.1"/>
    </source>
</evidence>
<evidence type="ECO:0000313" key="4">
    <source>
        <dbReference type="Proteomes" id="UP000034785"/>
    </source>
</evidence>
<keyword evidence="1" id="KW-0732">Signal</keyword>
<organism evidence="3 4">
    <name type="scientific">Candidatus Daviesbacteria bacterium GW2011_GWA2_42_7</name>
    <dbReference type="NCBI Taxonomy" id="1618425"/>
    <lineage>
        <taxon>Bacteria</taxon>
        <taxon>Candidatus Daviesiibacteriota</taxon>
    </lineage>
</organism>
<dbReference type="Gene3D" id="3.40.33.10">
    <property type="entry name" value="CAP"/>
    <property type="match status" value="1"/>
</dbReference>
<reference evidence="3 4" key="1">
    <citation type="journal article" date="2015" name="Nature">
        <title>rRNA introns, odd ribosomes, and small enigmatic genomes across a large radiation of phyla.</title>
        <authorList>
            <person name="Brown C.T."/>
            <person name="Hug L.A."/>
            <person name="Thomas B.C."/>
            <person name="Sharon I."/>
            <person name="Castelle C.J."/>
            <person name="Singh A."/>
            <person name="Wilkins M.J."/>
            <person name="Williams K.H."/>
            <person name="Banfield J.F."/>
        </authorList>
    </citation>
    <scope>NUCLEOTIDE SEQUENCE [LARGE SCALE GENOMIC DNA]</scope>
</reference>
<evidence type="ECO:0000256" key="1">
    <source>
        <dbReference type="SAM" id="SignalP"/>
    </source>
</evidence>
<dbReference type="Proteomes" id="UP000034785">
    <property type="component" value="Unassembled WGS sequence"/>
</dbReference>
<gene>
    <name evidence="3" type="ORF">UV41_C0013G0002</name>
</gene>